<dbReference type="STRING" id="151549.A0A4C1X0Y7"/>
<evidence type="ECO:0000256" key="13">
    <source>
        <dbReference type="ARBA" id="ARBA00029673"/>
    </source>
</evidence>
<dbReference type="PRINTS" id="PR01403">
    <property type="entry name" value="8OXTPHPHTASE"/>
</dbReference>
<accession>A0A4C1X0Y7</accession>
<dbReference type="InterPro" id="IPR003563">
    <property type="entry name" value="8ODP"/>
</dbReference>
<feature type="domain" description="Nudix hydrolase" evidence="22">
    <location>
        <begin position="3"/>
        <end position="133"/>
    </location>
</feature>
<evidence type="ECO:0000256" key="12">
    <source>
        <dbReference type="ARBA" id="ARBA00026218"/>
    </source>
</evidence>
<protein>
    <recommendedName>
        <fullName evidence="12">Oxidized purine nucleoside triphosphate hydrolase</fullName>
        <ecNumber evidence="11">3.6.1.56</ecNumber>
    </recommendedName>
    <alternativeName>
        <fullName evidence="16">2-hydroxy-dATP diphosphatase</fullName>
    </alternativeName>
    <alternativeName>
        <fullName evidence="15">7,8-dihydro-8-oxoguanine triphosphatase</fullName>
    </alternativeName>
    <alternativeName>
        <fullName evidence="14">8-oxo-dGTPase</fullName>
    </alternativeName>
    <alternativeName>
        <fullName evidence="17">Methylated purine nucleoside triphosphate hydrolase</fullName>
    </alternativeName>
    <alternativeName>
        <fullName evidence="13">Nucleoside diphosphate-linked moiety X motif 1</fullName>
    </alternativeName>
</protein>
<comment type="catalytic activity">
    <reaction evidence="18">
        <text>N(6)-methyl-ATP + H2O = N(6)-methyl-AMP + diphosphate + H(+)</text>
        <dbReference type="Rhea" id="RHEA:67608"/>
        <dbReference type="ChEBI" id="CHEBI:15377"/>
        <dbReference type="ChEBI" id="CHEBI:15378"/>
        <dbReference type="ChEBI" id="CHEBI:33019"/>
        <dbReference type="ChEBI" id="CHEBI:144842"/>
        <dbReference type="ChEBI" id="CHEBI:172873"/>
    </reaction>
    <physiologicalReaction direction="left-to-right" evidence="18">
        <dbReference type="Rhea" id="RHEA:67609"/>
    </physiologicalReaction>
</comment>
<evidence type="ECO:0000256" key="5">
    <source>
        <dbReference type="ARBA" id="ARBA00022801"/>
    </source>
</evidence>
<gene>
    <name evidence="23" type="primary">Nudt1</name>
    <name evidence="23" type="ORF">EVAR_33243_1</name>
</gene>
<evidence type="ECO:0000313" key="24">
    <source>
        <dbReference type="Proteomes" id="UP000299102"/>
    </source>
</evidence>
<evidence type="ECO:0000256" key="14">
    <source>
        <dbReference type="ARBA" id="ARBA00030634"/>
    </source>
</evidence>
<evidence type="ECO:0000256" key="3">
    <source>
        <dbReference type="ARBA" id="ARBA00011245"/>
    </source>
</evidence>
<comment type="catalytic activity">
    <reaction evidence="10">
        <text>2-oxo-ATP + H2O = 2-oxo-AMP + diphosphate + H(+)</text>
        <dbReference type="Rhea" id="RHEA:67392"/>
        <dbReference type="ChEBI" id="CHEBI:15377"/>
        <dbReference type="ChEBI" id="CHEBI:15378"/>
        <dbReference type="ChEBI" id="CHEBI:33019"/>
        <dbReference type="ChEBI" id="CHEBI:71395"/>
        <dbReference type="ChEBI" id="CHEBI:172878"/>
    </reaction>
    <physiologicalReaction direction="left-to-right" evidence="10">
        <dbReference type="Rhea" id="RHEA:67393"/>
    </physiologicalReaction>
</comment>
<comment type="catalytic activity">
    <reaction evidence="9">
        <text>8-oxo-dGTP + H2O = 8-oxo-dGMP + diphosphate + H(+)</text>
        <dbReference type="Rhea" id="RHEA:31575"/>
        <dbReference type="ChEBI" id="CHEBI:15377"/>
        <dbReference type="ChEBI" id="CHEBI:15378"/>
        <dbReference type="ChEBI" id="CHEBI:33019"/>
        <dbReference type="ChEBI" id="CHEBI:63224"/>
        <dbReference type="ChEBI" id="CHEBI:77896"/>
    </reaction>
    <physiologicalReaction direction="left-to-right" evidence="9">
        <dbReference type="Rhea" id="RHEA:31576"/>
    </physiologicalReaction>
</comment>
<dbReference type="GO" id="GO:0042262">
    <property type="term" value="P:DNA protection"/>
    <property type="evidence" value="ECO:0007669"/>
    <property type="project" value="InterPro"/>
</dbReference>
<organism evidence="23 24">
    <name type="scientific">Eumeta variegata</name>
    <name type="common">Bagworm moth</name>
    <name type="synonym">Eumeta japonica</name>
    <dbReference type="NCBI Taxonomy" id="151549"/>
    <lineage>
        <taxon>Eukaryota</taxon>
        <taxon>Metazoa</taxon>
        <taxon>Ecdysozoa</taxon>
        <taxon>Arthropoda</taxon>
        <taxon>Hexapoda</taxon>
        <taxon>Insecta</taxon>
        <taxon>Pterygota</taxon>
        <taxon>Neoptera</taxon>
        <taxon>Endopterygota</taxon>
        <taxon>Lepidoptera</taxon>
        <taxon>Glossata</taxon>
        <taxon>Ditrysia</taxon>
        <taxon>Tineoidea</taxon>
        <taxon>Psychidae</taxon>
        <taxon>Oiketicinae</taxon>
        <taxon>Eumeta</taxon>
    </lineage>
</organism>
<keyword evidence="5" id="KW-0378">Hydrolase</keyword>
<dbReference type="InterPro" id="IPR015797">
    <property type="entry name" value="NUDIX_hydrolase-like_dom_sf"/>
</dbReference>
<evidence type="ECO:0000256" key="2">
    <source>
        <dbReference type="ARBA" id="ARBA00005582"/>
    </source>
</evidence>
<dbReference type="GO" id="GO:0008828">
    <property type="term" value="F:dATP diphosphatase activity"/>
    <property type="evidence" value="ECO:0007669"/>
    <property type="project" value="UniProtKB-EC"/>
</dbReference>
<evidence type="ECO:0000256" key="7">
    <source>
        <dbReference type="ARBA" id="ARBA00024448"/>
    </source>
</evidence>
<dbReference type="PANTHER" id="PTHR43758:SF2">
    <property type="entry name" value="OXIDIZED PURINE NUCLEOSIDE TRIPHOSPHATE HYDROLASE"/>
    <property type="match status" value="1"/>
</dbReference>
<dbReference type="InterPro" id="IPR000086">
    <property type="entry name" value="NUDIX_hydrolase_dom"/>
</dbReference>
<evidence type="ECO:0000256" key="19">
    <source>
        <dbReference type="ARBA" id="ARBA00048894"/>
    </source>
</evidence>
<comment type="caution">
    <text evidence="23">The sequence shown here is derived from an EMBL/GenBank/DDBJ whole genome shotgun (WGS) entry which is preliminary data.</text>
</comment>
<dbReference type="SUPFAM" id="SSF55811">
    <property type="entry name" value="Nudix"/>
    <property type="match status" value="1"/>
</dbReference>
<comment type="cofactor">
    <cofactor evidence="1">
        <name>Mg(2+)</name>
        <dbReference type="ChEBI" id="CHEBI:18420"/>
    </cofactor>
</comment>
<evidence type="ECO:0000256" key="16">
    <source>
        <dbReference type="ARBA" id="ARBA00031927"/>
    </source>
</evidence>
<evidence type="ECO:0000256" key="10">
    <source>
        <dbReference type="ARBA" id="ARBA00024596"/>
    </source>
</evidence>
<comment type="function">
    <text evidence="21">Oxidized purine nucleoside triphosphate hydrolase which is a prominent sanitizer of the oxidized nucleotide pool. Catalyzes the hydrolysis of 2-oxo-dATP (2-hydroxy-dATP) into 2-oxo-dAMP. Also has a significant hydrolase activity toward 2-oxo-ATP, 8-oxo-dGTP and 8-oxo-dATP. Through the hydrolysis of oxidized purine nucleoside triphosphates, prevents their incorporation into DNA and the subsequent transversions A:T to C:G and G:C to T:A. Also catalyzes the hydrolysis of methylated purine nucleoside triphosphate preventing their integration into DNA. Through this antimutagenic activity protects cells from oxidative stress.</text>
</comment>
<name>A0A4C1X0Y7_EUMVA</name>
<dbReference type="GO" id="GO:0046872">
    <property type="term" value="F:metal ion binding"/>
    <property type="evidence" value="ECO:0007669"/>
    <property type="project" value="UniProtKB-KW"/>
</dbReference>
<dbReference type="Gene3D" id="3.90.79.10">
    <property type="entry name" value="Nucleoside Triphosphate Pyrophosphohydrolase"/>
    <property type="match status" value="1"/>
</dbReference>
<dbReference type="GO" id="GO:0008413">
    <property type="term" value="F:8-oxo-7,8-dihydroguanosine triphosphate pyrophosphatase activity"/>
    <property type="evidence" value="ECO:0007669"/>
    <property type="project" value="InterPro"/>
</dbReference>
<keyword evidence="24" id="KW-1185">Reference proteome</keyword>
<dbReference type="EC" id="3.6.1.56" evidence="11"/>
<dbReference type="PANTHER" id="PTHR43758">
    <property type="entry name" value="7,8-DIHYDRO-8-OXOGUANINE TRIPHOSPHATASE"/>
    <property type="match status" value="1"/>
</dbReference>
<comment type="similarity">
    <text evidence="2">Belongs to the Nudix hydrolase family.</text>
</comment>
<comment type="catalytic activity">
    <reaction evidence="20">
        <text>N(6)-methyl-dATP + H2O = N(6)-methyl-dAMP + diphosphate + H(+)</text>
        <dbReference type="Rhea" id="RHEA:67604"/>
        <dbReference type="ChEBI" id="CHEBI:15377"/>
        <dbReference type="ChEBI" id="CHEBI:15378"/>
        <dbReference type="ChEBI" id="CHEBI:33019"/>
        <dbReference type="ChEBI" id="CHEBI:169976"/>
        <dbReference type="ChEBI" id="CHEBI:172872"/>
    </reaction>
    <physiologicalReaction direction="left-to-right" evidence="20">
        <dbReference type="Rhea" id="RHEA:67605"/>
    </physiologicalReaction>
</comment>
<keyword evidence="4" id="KW-0479">Metal-binding</keyword>
<evidence type="ECO:0000256" key="8">
    <source>
        <dbReference type="ARBA" id="ARBA00024459"/>
    </source>
</evidence>
<reference evidence="23 24" key="1">
    <citation type="journal article" date="2019" name="Commun. Biol.">
        <title>The bagworm genome reveals a unique fibroin gene that provides high tensile strength.</title>
        <authorList>
            <person name="Kono N."/>
            <person name="Nakamura H."/>
            <person name="Ohtoshi R."/>
            <person name="Tomita M."/>
            <person name="Numata K."/>
            <person name="Arakawa K."/>
        </authorList>
    </citation>
    <scope>NUCLEOTIDE SEQUENCE [LARGE SCALE GENOMIC DNA]</scope>
</reference>
<evidence type="ECO:0000256" key="1">
    <source>
        <dbReference type="ARBA" id="ARBA00001946"/>
    </source>
</evidence>
<comment type="catalytic activity">
    <reaction evidence="8">
        <text>2-oxo-dATP + H2O = 2-oxo-dAMP + diphosphate + H(+)</text>
        <dbReference type="Rhea" id="RHEA:31583"/>
        <dbReference type="ChEBI" id="CHEBI:15377"/>
        <dbReference type="ChEBI" id="CHEBI:15378"/>
        <dbReference type="ChEBI" id="CHEBI:33019"/>
        <dbReference type="ChEBI" id="CHEBI:63212"/>
        <dbReference type="ChEBI" id="CHEBI:77897"/>
        <dbReference type="EC" id="3.6.1.56"/>
    </reaction>
    <physiologicalReaction direction="left-to-right" evidence="8">
        <dbReference type="Rhea" id="RHEA:31584"/>
    </physiologicalReaction>
</comment>
<dbReference type="CDD" id="cd03427">
    <property type="entry name" value="NUDIX_MTH1_Nudt1"/>
    <property type="match status" value="1"/>
</dbReference>
<comment type="subunit">
    <text evidence="3">Monomer.</text>
</comment>
<evidence type="ECO:0000259" key="22">
    <source>
        <dbReference type="PROSITE" id="PS51462"/>
    </source>
</evidence>
<dbReference type="OrthoDB" id="408303at2759"/>
<dbReference type="EMBL" id="BGZK01000697">
    <property type="protein sequence ID" value="GBP56612.1"/>
    <property type="molecule type" value="Genomic_DNA"/>
</dbReference>
<evidence type="ECO:0000256" key="17">
    <source>
        <dbReference type="ARBA" id="ARBA00032071"/>
    </source>
</evidence>
<sequence length="171" mass="20274">MLRKKLYTLVFLFEENNVLLGLKKRGFGYNKWNGFGGKIEQNESIVEAAVRELKEECCVAVKHENLKNVGRLEFTFEGEPIVMDVRVFSAKVFQGTPRETEEMTPKWYKYDDIPFDNMWPDDKIWFPYMLSGNLFYGKFNYRGFDTIISYDIKKFDSVHELNKYNEDLNTN</sequence>
<evidence type="ECO:0000256" key="21">
    <source>
        <dbReference type="ARBA" id="ARBA00053094"/>
    </source>
</evidence>
<dbReference type="Pfam" id="PF00293">
    <property type="entry name" value="NUDIX"/>
    <property type="match status" value="1"/>
</dbReference>
<evidence type="ECO:0000256" key="18">
    <source>
        <dbReference type="ARBA" id="ARBA00048002"/>
    </source>
</evidence>
<proteinExistence type="inferred from homology"/>
<evidence type="ECO:0000256" key="4">
    <source>
        <dbReference type="ARBA" id="ARBA00022723"/>
    </source>
</evidence>
<comment type="catalytic activity">
    <reaction evidence="19">
        <text>O(6)-methyl-dGTP + H2O = O(6)-methyl-dGMP + diphosphate + H(+)</text>
        <dbReference type="Rhea" id="RHEA:67600"/>
        <dbReference type="ChEBI" id="CHEBI:15377"/>
        <dbReference type="ChEBI" id="CHEBI:15378"/>
        <dbReference type="ChEBI" id="CHEBI:33019"/>
        <dbReference type="ChEBI" id="CHEBI:169974"/>
        <dbReference type="ChEBI" id="CHEBI:169975"/>
    </reaction>
    <physiologicalReaction direction="left-to-right" evidence="19">
        <dbReference type="Rhea" id="RHEA:67601"/>
    </physiologicalReaction>
</comment>
<dbReference type="GO" id="GO:0005737">
    <property type="term" value="C:cytoplasm"/>
    <property type="evidence" value="ECO:0007669"/>
    <property type="project" value="TreeGrafter"/>
</dbReference>
<dbReference type="PROSITE" id="PS51462">
    <property type="entry name" value="NUDIX"/>
    <property type="match status" value="1"/>
</dbReference>
<evidence type="ECO:0000256" key="11">
    <source>
        <dbReference type="ARBA" id="ARBA00026103"/>
    </source>
</evidence>
<evidence type="ECO:0000256" key="6">
    <source>
        <dbReference type="ARBA" id="ARBA00022842"/>
    </source>
</evidence>
<dbReference type="Proteomes" id="UP000299102">
    <property type="component" value="Unassembled WGS sequence"/>
</dbReference>
<evidence type="ECO:0000256" key="15">
    <source>
        <dbReference type="ARBA" id="ARBA00030682"/>
    </source>
</evidence>
<keyword evidence="6" id="KW-0460">Magnesium</keyword>
<dbReference type="AlphaFoldDB" id="A0A4C1X0Y7"/>
<evidence type="ECO:0000256" key="20">
    <source>
        <dbReference type="ARBA" id="ARBA00049032"/>
    </source>
</evidence>
<evidence type="ECO:0000256" key="9">
    <source>
        <dbReference type="ARBA" id="ARBA00024486"/>
    </source>
</evidence>
<comment type="catalytic activity">
    <reaction evidence="7">
        <text>8-oxo-dATP + H2O = 8-oxo-dAMP + diphosphate + H(+)</text>
        <dbReference type="Rhea" id="RHEA:65396"/>
        <dbReference type="ChEBI" id="CHEBI:15377"/>
        <dbReference type="ChEBI" id="CHEBI:15378"/>
        <dbReference type="ChEBI" id="CHEBI:33019"/>
        <dbReference type="ChEBI" id="CHEBI:71361"/>
        <dbReference type="ChEBI" id="CHEBI:172871"/>
    </reaction>
    <physiologicalReaction direction="left-to-right" evidence="7">
        <dbReference type="Rhea" id="RHEA:65397"/>
    </physiologicalReaction>
</comment>
<evidence type="ECO:0000313" key="23">
    <source>
        <dbReference type="EMBL" id="GBP56612.1"/>
    </source>
</evidence>